<organism evidence="2 3">
    <name type="scientific">Gossypium klotzschianum</name>
    <dbReference type="NCBI Taxonomy" id="34286"/>
    <lineage>
        <taxon>Eukaryota</taxon>
        <taxon>Viridiplantae</taxon>
        <taxon>Streptophyta</taxon>
        <taxon>Embryophyta</taxon>
        <taxon>Tracheophyta</taxon>
        <taxon>Spermatophyta</taxon>
        <taxon>Magnoliopsida</taxon>
        <taxon>eudicotyledons</taxon>
        <taxon>Gunneridae</taxon>
        <taxon>Pentapetalae</taxon>
        <taxon>rosids</taxon>
        <taxon>malvids</taxon>
        <taxon>Malvales</taxon>
        <taxon>Malvaceae</taxon>
        <taxon>Malvoideae</taxon>
        <taxon>Gossypium</taxon>
    </lineage>
</organism>
<gene>
    <name evidence="2" type="ORF">Goklo_029124</name>
</gene>
<feature type="region of interest" description="Disordered" evidence="1">
    <location>
        <begin position="76"/>
        <end position="135"/>
    </location>
</feature>
<dbReference type="EMBL" id="JABFAB010159628">
    <property type="protein sequence ID" value="MBA0669642.1"/>
    <property type="molecule type" value="Genomic_DNA"/>
</dbReference>
<evidence type="ECO:0000256" key="1">
    <source>
        <dbReference type="SAM" id="MobiDB-lite"/>
    </source>
</evidence>
<dbReference type="Proteomes" id="UP000593573">
    <property type="component" value="Unassembled WGS sequence"/>
</dbReference>
<accession>A0A7J8W428</accession>
<protein>
    <submittedName>
        <fullName evidence="2">Uncharacterized protein</fullName>
    </submittedName>
</protein>
<feature type="compositionally biased region" description="Polar residues" evidence="1">
    <location>
        <begin position="105"/>
        <end position="117"/>
    </location>
</feature>
<evidence type="ECO:0000313" key="2">
    <source>
        <dbReference type="EMBL" id="MBA0669642.1"/>
    </source>
</evidence>
<keyword evidence="3" id="KW-1185">Reference proteome</keyword>
<dbReference type="OrthoDB" id="1751334at2759"/>
<reference evidence="2 3" key="1">
    <citation type="journal article" date="2019" name="Genome Biol. Evol.">
        <title>Insights into the evolution of the New World diploid cottons (Gossypium, subgenus Houzingenia) based on genome sequencing.</title>
        <authorList>
            <person name="Grover C.E."/>
            <person name="Arick M.A. 2nd"/>
            <person name="Thrash A."/>
            <person name="Conover J.L."/>
            <person name="Sanders W.S."/>
            <person name="Peterson D.G."/>
            <person name="Frelichowski J.E."/>
            <person name="Scheffler J.A."/>
            <person name="Scheffler B.E."/>
            <person name="Wendel J.F."/>
        </authorList>
    </citation>
    <scope>NUCLEOTIDE SEQUENCE [LARGE SCALE GENOMIC DNA]</scope>
    <source>
        <strain evidence="2">57</strain>
        <tissue evidence="2">Leaf</tissue>
    </source>
</reference>
<feature type="non-terminal residue" evidence="2">
    <location>
        <position position="174"/>
    </location>
</feature>
<name>A0A7J8W428_9ROSI</name>
<dbReference type="AlphaFoldDB" id="A0A7J8W428"/>
<sequence length="174" mass="19787">NVKVSLVNFATVEIHQSDRVLWQFGFRQPIPVAPEEDRYDYIPTREPIIVPELVCVPEYMPWFRINGKSYLLSPDERQRQLQVQRERRGPLNLRRRDDDAGPSTRPKNSPGPSSAPITLSGPATAPTQSPDPVVQPIIPKAQPFQMMPSAFPSPFMYPNPYMFPFSSPMAGWSH</sequence>
<comment type="caution">
    <text evidence="2">The sequence shown here is derived from an EMBL/GenBank/DDBJ whole genome shotgun (WGS) entry which is preliminary data.</text>
</comment>
<evidence type="ECO:0000313" key="3">
    <source>
        <dbReference type="Proteomes" id="UP000593573"/>
    </source>
</evidence>
<feature type="compositionally biased region" description="Basic and acidic residues" evidence="1">
    <location>
        <begin position="76"/>
        <end position="99"/>
    </location>
</feature>
<proteinExistence type="predicted"/>